<feature type="transmembrane region" description="Helical" evidence="1">
    <location>
        <begin position="12"/>
        <end position="34"/>
    </location>
</feature>
<dbReference type="AlphaFoldDB" id="A0A1H0A1R5"/>
<keyword evidence="1" id="KW-1133">Transmembrane helix</keyword>
<name>A0A1H0A1R5_9FIRM</name>
<feature type="transmembrane region" description="Helical" evidence="1">
    <location>
        <begin position="245"/>
        <end position="266"/>
    </location>
</feature>
<organism evidence="2 3">
    <name type="scientific">Acetanaerobacterium elongatum</name>
    <dbReference type="NCBI Taxonomy" id="258515"/>
    <lineage>
        <taxon>Bacteria</taxon>
        <taxon>Bacillati</taxon>
        <taxon>Bacillota</taxon>
        <taxon>Clostridia</taxon>
        <taxon>Eubacteriales</taxon>
        <taxon>Oscillospiraceae</taxon>
        <taxon>Acetanaerobacterium</taxon>
    </lineage>
</organism>
<feature type="transmembrane region" description="Helical" evidence="1">
    <location>
        <begin position="272"/>
        <end position="297"/>
    </location>
</feature>
<feature type="transmembrane region" description="Helical" evidence="1">
    <location>
        <begin position="40"/>
        <end position="64"/>
    </location>
</feature>
<dbReference type="Proteomes" id="UP000199182">
    <property type="component" value="Unassembled WGS sequence"/>
</dbReference>
<dbReference type="EMBL" id="FNID01000015">
    <property type="protein sequence ID" value="SDN27508.1"/>
    <property type="molecule type" value="Genomic_DNA"/>
</dbReference>
<sequence>MEGMNKTGLKKAVILSVFVTVLALLYFLNSTAVISGVKEGLAACVNAVIPSLFPFMVLCSFLINSRLSDTLSRPLSFFTAKILHLPKYTGTIILLSLIGGYPIGARSIAALCRDKRLDAKTAARMLCFCVNAGPAFLITAVGTKMFGNPYTGVIIFAAQTIASIIIAIFSGIKMKGAEKKVLLDSYTNTTAPLAEAFVEAVTGSALGILSICGFVVIFSAILALLKELPLAAGIYTFLPLDLRSWGMAVFTGVFEVTLGCASTAAISGSSAVILACALCSFGGLSVICQVTAFFNGLKVSMRPYILSRFVHIPLSCLIAAGLQALFPGAIAVFSFTPESPLTAYGLSGPPLAAGVLLVLCIALILFKKDRPIL</sequence>
<reference evidence="2 3" key="1">
    <citation type="submission" date="2016-10" db="EMBL/GenBank/DDBJ databases">
        <authorList>
            <person name="de Groot N.N."/>
        </authorList>
    </citation>
    <scope>NUCLEOTIDE SEQUENCE [LARGE SCALE GENOMIC DNA]</scope>
    <source>
        <strain evidence="2 3">CGMCC 1.5012</strain>
    </source>
</reference>
<keyword evidence="3" id="KW-1185">Reference proteome</keyword>
<keyword evidence="1" id="KW-0472">Membrane</keyword>
<feature type="transmembrane region" description="Helical" evidence="1">
    <location>
        <begin position="341"/>
        <end position="366"/>
    </location>
</feature>
<keyword evidence="1" id="KW-0812">Transmembrane</keyword>
<evidence type="ECO:0000313" key="2">
    <source>
        <dbReference type="EMBL" id="SDN27508.1"/>
    </source>
</evidence>
<dbReference type="STRING" id="258515.SAMN05192585_1157"/>
<accession>A0A1H0A1R5</accession>
<evidence type="ECO:0000256" key="1">
    <source>
        <dbReference type="SAM" id="Phobius"/>
    </source>
</evidence>
<feature type="transmembrane region" description="Helical" evidence="1">
    <location>
        <begin position="309"/>
        <end position="335"/>
    </location>
</feature>
<protein>
    <submittedName>
        <fullName evidence="2">Sporulation integral membrane protein YlbJ</fullName>
    </submittedName>
</protein>
<feature type="transmembrane region" description="Helical" evidence="1">
    <location>
        <begin position="123"/>
        <end position="141"/>
    </location>
</feature>
<feature type="transmembrane region" description="Helical" evidence="1">
    <location>
        <begin position="153"/>
        <end position="172"/>
    </location>
</feature>
<gene>
    <name evidence="2" type="ORF">SAMN05192585_1157</name>
</gene>
<evidence type="ECO:0000313" key="3">
    <source>
        <dbReference type="Proteomes" id="UP000199182"/>
    </source>
</evidence>
<proteinExistence type="predicted"/>
<feature type="transmembrane region" description="Helical" evidence="1">
    <location>
        <begin position="85"/>
        <end position="103"/>
    </location>
</feature>
<feature type="transmembrane region" description="Helical" evidence="1">
    <location>
        <begin position="205"/>
        <end position="225"/>
    </location>
</feature>